<evidence type="ECO:0000313" key="5">
    <source>
        <dbReference type="Proteomes" id="UP000306236"/>
    </source>
</evidence>
<keyword evidence="5" id="KW-1185">Reference proteome</keyword>
<proteinExistence type="predicted"/>
<dbReference type="InterPro" id="IPR000160">
    <property type="entry name" value="GGDEF_dom"/>
</dbReference>
<evidence type="ECO:0000256" key="1">
    <source>
        <dbReference type="SAM" id="Phobius"/>
    </source>
</evidence>
<dbReference type="InterPro" id="IPR043128">
    <property type="entry name" value="Rev_trsase/Diguanyl_cyclase"/>
</dbReference>
<dbReference type="PANTHER" id="PTHR46663:SF2">
    <property type="entry name" value="GGDEF DOMAIN-CONTAINING PROTEIN"/>
    <property type="match status" value="1"/>
</dbReference>
<protein>
    <submittedName>
        <fullName evidence="4">Diguanylate cyclase</fullName>
    </submittedName>
</protein>
<name>A0A4S5BK95_9BURK</name>
<dbReference type="SMART" id="SM00267">
    <property type="entry name" value="GGDEF"/>
    <property type="match status" value="1"/>
</dbReference>
<dbReference type="InterPro" id="IPR029787">
    <property type="entry name" value="Nucleotide_cyclase"/>
</dbReference>
<dbReference type="NCBIfam" id="TIGR00254">
    <property type="entry name" value="GGDEF"/>
    <property type="match status" value="1"/>
</dbReference>
<keyword evidence="1" id="KW-0812">Transmembrane</keyword>
<dbReference type="PANTHER" id="PTHR46663">
    <property type="entry name" value="DIGUANYLATE CYCLASE DGCT-RELATED"/>
    <property type="match status" value="1"/>
</dbReference>
<dbReference type="Pfam" id="PF00990">
    <property type="entry name" value="GGDEF"/>
    <property type="match status" value="1"/>
</dbReference>
<dbReference type="GO" id="GO:0007165">
    <property type="term" value="P:signal transduction"/>
    <property type="evidence" value="ECO:0007669"/>
    <property type="project" value="InterPro"/>
</dbReference>
<evidence type="ECO:0000259" key="3">
    <source>
        <dbReference type="PROSITE" id="PS50887"/>
    </source>
</evidence>
<dbReference type="InterPro" id="IPR033417">
    <property type="entry name" value="CHASE8"/>
</dbReference>
<keyword evidence="1" id="KW-1133">Transmembrane helix</keyword>
<dbReference type="Gene3D" id="3.30.70.270">
    <property type="match status" value="1"/>
</dbReference>
<dbReference type="OrthoDB" id="9812260at2"/>
<dbReference type="AlphaFoldDB" id="A0A4S5BK95"/>
<comment type="caution">
    <text evidence="4">The sequence shown here is derived from an EMBL/GenBank/DDBJ whole genome shotgun (WGS) entry which is preliminary data.</text>
</comment>
<evidence type="ECO:0000259" key="2">
    <source>
        <dbReference type="PROSITE" id="PS50885"/>
    </source>
</evidence>
<dbReference type="InterPro" id="IPR003660">
    <property type="entry name" value="HAMP_dom"/>
</dbReference>
<dbReference type="SUPFAM" id="SSF55073">
    <property type="entry name" value="Nucleotide cyclase"/>
    <property type="match status" value="1"/>
</dbReference>
<gene>
    <name evidence="4" type="ORF">E8K88_10780</name>
</gene>
<organism evidence="4 5">
    <name type="scientific">Lampropedia aestuarii</name>
    <dbReference type="NCBI Taxonomy" id="2562762"/>
    <lineage>
        <taxon>Bacteria</taxon>
        <taxon>Pseudomonadati</taxon>
        <taxon>Pseudomonadota</taxon>
        <taxon>Betaproteobacteria</taxon>
        <taxon>Burkholderiales</taxon>
        <taxon>Comamonadaceae</taxon>
        <taxon>Lampropedia</taxon>
    </lineage>
</organism>
<feature type="transmembrane region" description="Helical" evidence="1">
    <location>
        <begin position="30"/>
        <end position="50"/>
    </location>
</feature>
<dbReference type="Proteomes" id="UP000306236">
    <property type="component" value="Unassembled WGS sequence"/>
</dbReference>
<feature type="domain" description="GGDEF" evidence="3">
    <location>
        <begin position="282"/>
        <end position="415"/>
    </location>
</feature>
<sequence length="415" mass="45344">MNHSLADADPGSATPMTSLRRLIRRTHLKGALIIVLITSLCMMGAGMWTIGRYADMYLQLLARTLAYNVEAAMVFNDKVEVQQIIDSIAEPEGLLEAVVEDVNGTALGAFSDLRPASVLANRLSSLVIEQPVIVPIVHQGQTIGRVTVRIQGNTLIGFLAAGVLLLLLALLFSAGVATMVARRLQSRLSKPWGQLSDTMRHIAKERSFHERIPATHIAELDALGCDINSLISEVERWQSKLEGEKAQLAYHAEHDALTGAANRRQLEPLFAQAVQETGRAGVGFALLAIDCDDFKQINDRYGHALGDQVLKSLVQTIKAIVRKSDAIIRTGGDEFVILIAGVHDRESVRFIAEKIVRAVDGFSLLKDKQEVQLSISVGASMYPEDSRDLGGLMAMADAEMYSMKRKIQAPEEIVT</sequence>
<feature type="transmembrane region" description="Helical" evidence="1">
    <location>
        <begin position="155"/>
        <end position="181"/>
    </location>
</feature>
<accession>A0A4S5BK95</accession>
<dbReference type="GO" id="GO:0016020">
    <property type="term" value="C:membrane"/>
    <property type="evidence" value="ECO:0007669"/>
    <property type="project" value="InterPro"/>
</dbReference>
<feature type="domain" description="HAMP" evidence="2">
    <location>
        <begin position="186"/>
        <end position="239"/>
    </location>
</feature>
<dbReference type="Pfam" id="PF17152">
    <property type="entry name" value="CHASE8"/>
    <property type="match status" value="1"/>
</dbReference>
<dbReference type="PROSITE" id="PS50885">
    <property type="entry name" value="HAMP"/>
    <property type="match status" value="1"/>
</dbReference>
<dbReference type="EMBL" id="SSWX01000013">
    <property type="protein sequence ID" value="THJ32770.1"/>
    <property type="molecule type" value="Genomic_DNA"/>
</dbReference>
<dbReference type="InterPro" id="IPR052163">
    <property type="entry name" value="DGC-Regulatory_Protein"/>
</dbReference>
<dbReference type="RefSeq" id="WP_136406680.1">
    <property type="nucleotide sequence ID" value="NZ_SSWX01000013.1"/>
</dbReference>
<dbReference type="CDD" id="cd01949">
    <property type="entry name" value="GGDEF"/>
    <property type="match status" value="1"/>
</dbReference>
<dbReference type="PROSITE" id="PS50887">
    <property type="entry name" value="GGDEF"/>
    <property type="match status" value="1"/>
</dbReference>
<evidence type="ECO:0000313" key="4">
    <source>
        <dbReference type="EMBL" id="THJ32770.1"/>
    </source>
</evidence>
<keyword evidence="1" id="KW-0472">Membrane</keyword>
<reference evidence="4 5" key="1">
    <citation type="submission" date="2019-04" db="EMBL/GenBank/DDBJ databases">
        <title>Lampropedia sp YIM MLB12 draf genome.</title>
        <authorList>
            <person name="Wang Y.-X."/>
        </authorList>
    </citation>
    <scope>NUCLEOTIDE SEQUENCE [LARGE SCALE GENOMIC DNA]</scope>
    <source>
        <strain evidence="4 5">YIM MLB12</strain>
    </source>
</reference>